<organism evidence="3 4">
    <name type="scientific">Sphingomonas donggukensis</name>
    <dbReference type="NCBI Taxonomy" id="2949093"/>
    <lineage>
        <taxon>Bacteria</taxon>
        <taxon>Pseudomonadati</taxon>
        <taxon>Pseudomonadota</taxon>
        <taxon>Alphaproteobacteria</taxon>
        <taxon>Sphingomonadales</taxon>
        <taxon>Sphingomonadaceae</taxon>
        <taxon>Sphingomonas</taxon>
    </lineage>
</organism>
<dbReference type="InterPro" id="IPR011990">
    <property type="entry name" value="TPR-like_helical_dom_sf"/>
</dbReference>
<name>A0ABY4TX71_9SPHN</name>
<keyword evidence="2" id="KW-0732">Signal</keyword>
<accession>A0ABY4TX71</accession>
<evidence type="ECO:0000313" key="3">
    <source>
        <dbReference type="EMBL" id="URW76465.1"/>
    </source>
</evidence>
<dbReference type="Pfam" id="PF13429">
    <property type="entry name" value="TPR_15"/>
    <property type="match status" value="1"/>
</dbReference>
<evidence type="ECO:0000313" key="4">
    <source>
        <dbReference type="Proteomes" id="UP001055580"/>
    </source>
</evidence>
<reference evidence="3" key="1">
    <citation type="submission" date="2022-05" db="EMBL/GenBank/DDBJ databases">
        <title>Sphingomonas sp. strain RMG20 Genome sequencing and assembly.</title>
        <authorList>
            <person name="Kim I."/>
        </authorList>
    </citation>
    <scope>NUCLEOTIDE SEQUENCE</scope>
    <source>
        <strain evidence="3">RMG20</strain>
    </source>
</reference>
<feature type="repeat" description="TPR" evidence="1">
    <location>
        <begin position="384"/>
        <end position="417"/>
    </location>
</feature>
<protein>
    <submittedName>
        <fullName evidence="3">Tetratricopeptide repeat protein</fullName>
    </submittedName>
</protein>
<keyword evidence="4" id="KW-1185">Reference proteome</keyword>
<sequence>MDRITRTCSAALALAGVLTAGPALADVGTPLSAYVKARAAGADGRADVAAAGYARALAADPANAVVAARAYREALAVGDMRLARASAAVLVAAGVAPADTALIAVADAVKARRWDAADAAIARLATGTLDFLAPALTAWIAFGRGDADPAAGLVAEGGNPLSRRFNDENRALLLIAGGRIDAGLALVRSLLVASAGSVDFRLAAARLLAGQGKAEARALLAGTDRTLAGARDRLSPAKPDAAFGIARLYDRLAGDIADGEARSLAIVLARAALEIDPRDDRARLALANALSLDGAPARAIAVLDAVDRAGASADDAVSLRISVLNRAGRSGDALAAARTLAAAPGAGATDAQRLGDLLLAARRFDEAAAAYATAIERASAAPDWTLFLQRGGALDEAGRWDEARTMLSRAVDLAPHEPVALNYLGYAQIERGENLAAARALLERASRLDPEDANITDSLGWAYVRTGDIAKGVPLLERAARAAPADTDIQEHLGDAYWSIGRRYEARYAWRAAAVYADADDSARLTGKLATGPVR</sequence>
<feature type="signal peptide" evidence="2">
    <location>
        <begin position="1"/>
        <end position="25"/>
    </location>
</feature>
<gene>
    <name evidence="3" type="ORF">M9980_04395</name>
</gene>
<feature type="chain" id="PRO_5047075939" evidence="2">
    <location>
        <begin position="26"/>
        <end position="535"/>
    </location>
</feature>
<dbReference type="PROSITE" id="PS50005">
    <property type="entry name" value="TPR"/>
    <property type="match status" value="1"/>
</dbReference>
<evidence type="ECO:0000256" key="2">
    <source>
        <dbReference type="SAM" id="SignalP"/>
    </source>
</evidence>
<evidence type="ECO:0000256" key="1">
    <source>
        <dbReference type="PROSITE-ProRule" id="PRU00339"/>
    </source>
</evidence>
<dbReference type="SUPFAM" id="SSF48452">
    <property type="entry name" value="TPR-like"/>
    <property type="match status" value="2"/>
</dbReference>
<dbReference type="Proteomes" id="UP001055580">
    <property type="component" value="Chromosome"/>
</dbReference>
<dbReference type="RefSeq" id="WP_250753773.1">
    <property type="nucleotide sequence ID" value="NZ_CP098401.1"/>
</dbReference>
<dbReference type="EMBL" id="CP098401">
    <property type="protein sequence ID" value="URW76465.1"/>
    <property type="molecule type" value="Genomic_DNA"/>
</dbReference>
<dbReference type="Gene3D" id="1.25.40.10">
    <property type="entry name" value="Tetratricopeptide repeat domain"/>
    <property type="match status" value="2"/>
</dbReference>
<keyword evidence="1" id="KW-0802">TPR repeat</keyword>
<proteinExistence type="predicted"/>
<dbReference type="SMART" id="SM00028">
    <property type="entry name" value="TPR"/>
    <property type="match status" value="4"/>
</dbReference>
<dbReference type="InterPro" id="IPR019734">
    <property type="entry name" value="TPR_rpt"/>
</dbReference>